<dbReference type="RefSeq" id="WP_005206011.1">
    <property type="nucleotide sequence ID" value="NZ_BAFC01000063.1"/>
</dbReference>
<comment type="caution">
    <text evidence="2">The sequence shown here is derived from an EMBL/GenBank/DDBJ whole genome shotgun (WGS) entry which is preliminary data.</text>
</comment>
<evidence type="ECO:0008006" key="4">
    <source>
        <dbReference type="Google" id="ProtNLM"/>
    </source>
</evidence>
<gene>
    <name evidence="2" type="ORF">GOSPT_063_00230</name>
</gene>
<dbReference type="PANTHER" id="PTHR39441">
    <property type="entry name" value="DUF2252 DOMAIN-CONTAINING PROTEIN"/>
    <property type="match status" value="1"/>
</dbReference>
<dbReference type="Proteomes" id="UP000005845">
    <property type="component" value="Unassembled WGS sequence"/>
</dbReference>
<reference evidence="2 3" key="1">
    <citation type="submission" date="2012-02" db="EMBL/GenBank/DDBJ databases">
        <title>Whole genome shotgun sequence of Gordonia sputi NBRC 100414.</title>
        <authorList>
            <person name="Yoshida I."/>
            <person name="Hosoyama A."/>
            <person name="Tsuchikane K."/>
            <person name="Katsumata H."/>
            <person name="Yamazaki S."/>
            <person name="Fujita N."/>
        </authorList>
    </citation>
    <scope>NUCLEOTIDE SEQUENCE [LARGE SCALE GENOMIC DNA]</scope>
    <source>
        <strain evidence="2 3">NBRC 100414</strain>
    </source>
</reference>
<evidence type="ECO:0000256" key="1">
    <source>
        <dbReference type="SAM" id="MobiDB-lite"/>
    </source>
</evidence>
<feature type="compositionally biased region" description="Polar residues" evidence="1">
    <location>
        <begin position="25"/>
        <end position="41"/>
    </location>
</feature>
<dbReference type="AlphaFoldDB" id="H5U0V1"/>
<sequence length="491" mass="53808">MTSPTDAADASMQESGSPGADSPHFPSQPTTESGPVTQSAALASGPTEYASTESSKGKAARKKVPRTSLGEWDPTRRGHDALETILSQNEIRDQRLLPIRHGRMAASPWTYYRGAAAVMAADLASRPNTDIHVQMCGDAHVLNFGMWNTPERTLAFDLRDFDETLPGPFEWDLLRFVASLVVLARDNGVDEQAAVKAVRAGFTGYRESIATYASWPILDVWSAKVSADDLAGYLAPEDGAQLDKYLTKRAEKRSNRGASKKLTHLVDGRRTITEDPPYRVHALSDFEDVLNDVLVSYYGSVQENIAALLRRFDLVDLVQQVVGVGSVGMRVYLALTEEHQTGDPLFFQIKQAAPSVYEKFLGPSVYPNHGQRVVNGQRLIQSASDSFLGWSTIREWDFYVRQFRDGKVIPDGKSVAPRLATFATACGHVLARAHARSGDARAIDEYFGKSDKTQESVVGFAQAYADQTERDHAQLVAAIDDGTVESAPGWP</sequence>
<keyword evidence="3" id="KW-1185">Reference proteome</keyword>
<dbReference type="Pfam" id="PF10009">
    <property type="entry name" value="DUF2252"/>
    <property type="match status" value="1"/>
</dbReference>
<dbReference type="PANTHER" id="PTHR39441:SF1">
    <property type="entry name" value="DUF2252 DOMAIN-CONTAINING PROTEIN"/>
    <property type="match status" value="1"/>
</dbReference>
<name>H5U0V1_9ACTN</name>
<dbReference type="EMBL" id="BAFC01000063">
    <property type="protein sequence ID" value="GAB39359.1"/>
    <property type="molecule type" value="Genomic_DNA"/>
</dbReference>
<evidence type="ECO:0000313" key="2">
    <source>
        <dbReference type="EMBL" id="GAB39359.1"/>
    </source>
</evidence>
<feature type="region of interest" description="Disordered" evidence="1">
    <location>
        <begin position="1"/>
        <end position="76"/>
    </location>
</feature>
<dbReference type="InterPro" id="IPR018721">
    <property type="entry name" value="DUF2252"/>
</dbReference>
<dbReference type="eggNOG" id="COG4320">
    <property type="taxonomic scope" value="Bacteria"/>
</dbReference>
<accession>H5U0V1</accession>
<protein>
    <recommendedName>
        <fullName evidence="4">DUF2252 domain-containing protein</fullName>
    </recommendedName>
</protein>
<evidence type="ECO:0000313" key="3">
    <source>
        <dbReference type="Proteomes" id="UP000005845"/>
    </source>
</evidence>
<proteinExistence type="predicted"/>
<organism evidence="2 3">
    <name type="scientific">Gordonia sputi NBRC 100414</name>
    <dbReference type="NCBI Taxonomy" id="1089453"/>
    <lineage>
        <taxon>Bacteria</taxon>
        <taxon>Bacillati</taxon>
        <taxon>Actinomycetota</taxon>
        <taxon>Actinomycetes</taxon>
        <taxon>Mycobacteriales</taxon>
        <taxon>Gordoniaceae</taxon>
        <taxon>Gordonia</taxon>
    </lineage>
</organism>